<feature type="domain" description="Response regulatory" evidence="4">
    <location>
        <begin position="4"/>
        <end position="121"/>
    </location>
</feature>
<dbReference type="InterPro" id="IPR000160">
    <property type="entry name" value="GGDEF_dom"/>
</dbReference>
<reference evidence="7" key="1">
    <citation type="submission" date="2019-12" db="EMBL/GenBank/DDBJ databases">
        <title>Complete genome of Terracaulis silvestris 0127_4.</title>
        <authorList>
            <person name="Vieira S."/>
            <person name="Riedel T."/>
            <person name="Sproer C."/>
            <person name="Pascual J."/>
            <person name="Boedeker C."/>
            <person name="Overmann J."/>
        </authorList>
    </citation>
    <scope>NUCLEOTIDE SEQUENCE [LARGE SCALE GENOMIC DNA]</scope>
    <source>
        <strain evidence="7">0127_4</strain>
    </source>
</reference>
<gene>
    <name evidence="6" type="primary">pleD</name>
    <name evidence="6" type="ORF">DSM104635_01549</name>
</gene>
<sequence>MSARILVVDDLEANRRLLEAKLGADYYDVLTAQRGEEAVQLAKREKPDLILLDVMMPGGIDGYEACRRLKSMPETRHIPIIILTTLDDRENRLRGLQAGAEEFLTKPIDDVQLIARVKSLLALKVVIDELRAREASGKRMGVIGEDARDPLEQHRLTAGNVLVVDDNASQVKRIKAALEVEHRVCMLGEADAAEAPDLCVVSVTAKSFDGFRIIARMRSGEATRHLPILAVVDPDDRQRLVRALELGAHDIIARPIDEEEIQARARTLMRRKRYMDALRSRLDQSFELAITDQLTGLYNRRFLFGQLAPLVQRSQCGGEAVSVMTIDIDHFKRLNDTYGHDAGDAVLRDFAVRLGSNTRPSDFACRMGGEEFVVIMPRTSGDIACLAAERLRRSVCASPFMVPGVAHAIDVTVSIGVAAATNSDDSVETLLKRADEALYEAKRTGRNRVIGKAFDHGELNTARVVR</sequence>
<dbReference type="SUPFAM" id="SSF52172">
    <property type="entry name" value="CheY-like"/>
    <property type="match status" value="2"/>
</dbReference>
<dbReference type="SMART" id="SM00267">
    <property type="entry name" value="GGDEF"/>
    <property type="match status" value="1"/>
</dbReference>
<evidence type="ECO:0000256" key="2">
    <source>
        <dbReference type="ARBA" id="ARBA00034247"/>
    </source>
</evidence>
<dbReference type="FunFam" id="3.30.70.270:FF:000001">
    <property type="entry name" value="Diguanylate cyclase domain protein"/>
    <property type="match status" value="1"/>
</dbReference>
<feature type="modified residue" description="4-aspartylphosphate" evidence="3">
    <location>
        <position position="53"/>
    </location>
</feature>
<dbReference type="InterPro" id="IPR050469">
    <property type="entry name" value="Diguanylate_Cyclase"/>
</dbReference>
<comment type="caution">
    <text evidence="3">Lacks conserved residue(s) required for the propagation of feature annotation.</text>
</comment>
<dbReference type="PROSITE" id="PS50887">
    <property type="entry name" value="GGDEF"/>
    <property type="match status" value="1"/>
</dbReference>
<dbReference type="SMART" id="SM00448">
    <property type="entry name" value="REC"/>
    <property type="match status" value="2"/>
</dbReference>
<evidence type="ECO:0000313" key="7">
    <source>
        <dbReference type="Proteomes" id="UP000431269"/>
    </source>
</evidence>
<protein>
    <recommendedName>
        <fullName evidence="1">diguanylate cyclase</fullName>
        <ecNumber evidence="1">2.7.7.65</ecNumber>
    </recommendedName>
</protein>
<dbReference type="EC" id="2.7.7.65" evidence="1"/>
<dbReference type="NCBIfam" id="TIGR00254">
    <property type="entry name" value="GGDEF"/>
    <property type="match status" value="1"/>
</dbReference>
<dbReference type="PANTHER" id="PTHR45138">
    <property type="entry name" value="REGULATORY COMPONENTS OF SENSORY TRANSDUCTION SYSTEM"/>
    <property type="match status" value="1"/>
</dbReference>
<feature type="domain" description="GGDEF" evidence="5">
    <location>
        <begin position="319"/>
        <end position="454"/>
    </location>
</feature>
<evidence type="ECO:0000256" key="3">
    <source>
        <dbReference type="PROSITE-ProRule" id="PRU00169"/>
    </source>
</evidence>
<evidence type="ECO:0000259" key="5">
    <source>
        <dbReference type="PROSITE" id="PS50887"/>
    </source>
</evidence>
<dbReference type="InterPro" id="IPR029787">
    <property type="entry name" value="Nucleotide_cyclase"/>
</dbReference>
<dbReference type="Proteomes" id="UP000431269">
    <property type="component" value="Chromosome"/>
</dbReference>
<proteinExistence type="predicted"/>
<dbReference type="SUPFAM" id="SSF55073">
    <property type="entry name" value="Nucleotide cyclase"/>
    <property type="match status" value="1"/>
</dbReference>
<dbReference type="InterPro" id="IPR001789">
    <property type="entry name" value="Sig_transdc_resp-reg_receiver"/>
</dbReference>
<dbReference type="AlphaFoldDB" id="A0A6I6MJ92"/>
<dbReference type="CDD" id="cd17538">
    <property type="entry name" value="REC_D1_PleD-like"/>
    <property type="match status" value="1"/>
</dbReference>
<dbReference type="PANTHER" id="PTHR45138:SF9">
    <property type="entry name" value="DIGUANYLATE CYCLASE DGCM-RELATED"/>
    <property type="match status" value="1"/>
</dbReference>
<dbReference type="CDD" id="cd01949">
    <property type="entry name" value="GGDEF"/>
    <property type="match status" value="1"/>
</dbReference>
<dbReference type="NCBIfam" id="NF007135">
    <property type="entry name" value="PRK09581.1"/>
    <property type="match status" value="1"/>
</dbReference>
<dbReference type="RefSeq" id="WP_158765639.1">
    <property type="nucleotide sequence ID" value="NZ_CP047045.1"/>
</dbReference>
<comment type="catalytic activity">
    <reaction evidence="2">
        <text>2 GTP = 3',3'-c-di-GMP + 2 diphosphate</text>
        <dbReference type="Rhea" id="RHEA:24898"/>
        <dbReference type="ChEBI" id="CHEBI:33019"/>
        <dbReference type="ChEBI" id="CHEBI:37565"/>
        <dbReference type="ChEBI" id="CHEBI:58805"/>
        <dbReference type="EC" id="2.7.7.65"/>
    </reaction>
</comment>
<keyword evidence="3" id="KW-0597">Phosphoprotein</keyword>
<dbReference type="EMBL" id="CP047045">
    <property type="protein sequence ID" value="QGZ94719.1"/>
    <property type="molecule type" value="Genomic_DNA"/>
</dbReference>
<dbReference type="GO" id="GO:0052621">
    <property type="term" value="F:diguanylate cyclase activity"/>
    <property type="evidence" value="ECO:0007669"/>
    <property type="project" value="UniProtKB-EC"/>
</dbReference>
<keyword evidence="7" id="KW-1185">Reference proteome</keyword>
<feature type="domain" description="Response regulatory" evidence="4">
    <location>
        <begin position="160"/>
        <end position="269"/>
    </location>
</feature>
<accession>A0A6I6MJ92</accession>
<dbReference type="GO" id="GO:0000160">
    <property type="term" value="P:phosphorelay signal transduction system"/>
    <property type="evidence" value="ECO:0007669"/>
    <property type="project" value="InterPro"/>
</dbReference>
<dbReference type="GO" id="GO:0005886">
    <property type="term" value="C:plasma membrane"/>
    <property type="evidence" value="ECO:0007669"/>
    <property type="project" value="TreeGrafter"/>
</dbReference>
<dbReference type="InterPro" id="IPR011006">
    <property type="entry name" value="CheY-like_superfamily"/>
</dbReference>
<dbReference type="Gene3D" id="3.40.50.2300">
    <property type="match status" value="1"/>
</dbReference>
<dbReference type="Pfam" id="PF00072">
    <property type="entry name" value="Response_reg"/>
    <property type="match status" value="2"/>
</dbReference>
<dbReference type="FunFam" id="3.40.50.2300:FF:000574">
    <property type="entry name" value="Response regulator PleD"/>
    <property type="match status" value="1"/>
</dbReference>
<dbReference type="Pfam" id="PF00990">
    <property type="entry name" value="GGDEF"/>
    <property type="match status" value="1"/>
</dbReference>
<evidence type="ECO:0000313" key="6">
    <source>
        <dbReference type="EMBL" id="QGZ94719.1"/>
    </source>
</evidence>
<evidence type="ECO:0000256" key="1">
    <source>
        <dbReference type="ARBA" id="ARBA00012528"/>
    </source>
</evidence>
<dbReference type="PROSITE" id="PS50110">
    <property type="entry name" value="RESPONSE_REGULATORY"/>
    <property type="match status" value="2"/>
</dbReference>
<dbReference type="GO" id="GO:1902201">
    <property type="term" value="P:negative regulation of bacterial-type flagellum-dependent cell motility"/>
    <property type="evidence" value="ECO:0007669"/>
    <property type="project" value="TreeGrafter"/>
</dbReference>
<dbReference type="InterPro" id="IPR043128">
    <property type="entry name" value="Rev_trsase/Diguanyl_cyclase"/>
</dbReference>
<evidence type="ECO:0000259" key="4">
    <source>
        <dbReference type="PROSITE" id="PS50110"/>
    </source>
</evidence>
<dbReference type="GO" id="GO:0043709">
    <property type="term" value="P:cell adhesion involved in single-species biofilm formation"/>
    <property type="evidence" value="ECO:0007669"/>
    <property type="project" value="TreeGrafter"/>
</dbReference>
<organism evidence="6 7">
    <name type="scientific">Terricaulis silvestris</name>
    <dbReference type="NCBI Taxonomy" id="2686094"/>
    <lineage>
        <taxon>Bacteria</taxon>
        <taxon>Pseudomonadati</taxon>
        <taxon>Pseudomonadota</taxon>
        <taxon>Alphaproteobacteria</taxon>
        <taxon>Caulobacterales</taxon>
        <taxon>Caulobacteraceae</taxon>
        <taxon>Terricaulis</taxon>
    </lineage>
</organism>
<name>A0A6I6MJ92_9CAUL</name>
<dbReference type="KEGG" id="tsv:DSM104635_01549"/>
<dbReference type="Gene3D" id="3.30.70.270">
    <property type="match status" value="1"/>
</dbReference>